<dbReference type="Pfam" id="PF17919">
    <property type="entry name" value="RT_RNaseH_2"/>
    <property type="match status" value="1"/>
</dbReference>
<organism evidence="6">
    <name type="scientific">Hymenolepis diminuta</name>
    <name type="common">Rat tapeworm</name>
    <dbReference type="NCBI Taxonomy" id="6216"/>
    <lineage>
        <taxon>Eukaryota</taxon>
        <taxon>Metazoa</taxon>
        <taxon>Spiralia</taxon>
        <taxon>Lophotrochozoa</taxon>
        <taxon>Platyhelminthes</taxon>
        <taxon>Cestoda</taxon>
        <taxon>Eucestoda</taxon>
        <taxon>Cyclophyllidea</taxon>
        <taxon>Hymenolepididae</taxon>
        <taxon>Hymenolepis</taxon>
    </lineage>
</organism>
<protein>
    <submittedName>
        <fullName evidence="6">RT_RNaseH_2 domain-containing protein</fullName>
    </submittedName>
</protein>
<name>A0A0R3SCJ3_HYMDI</name>
<evidence type="ECO:0000313" key="6">
    <source>
        <dbReference type="WBParaSite" id="HDID_0000230801-mRNA-1"/>
    </source>
</evidence>
<evidence type="ECO:0000259" key="3">
    <source>
        <dbReference type="Pfam" id="PF17919"/>
    </source>
</evidence>
<dbReference type="STRING" id="6216.A0A0R3SCJ3"/>
<evidence type="ECO:0000313" key="5">
    <source>
        <dbReference type="Proteomes" id="UP000274504"/>
    </source>
</evidence>
<dbReference type="EMBL" id="UYSG01000550">
    <property type="protein sequence ID" value="VDL19770.1"/>
    <property type="molecule type" value="Genomic_DNA"/>
</dbReference>
<feature type="domain" description="Reverse transcriptase/retrotransposon-derived protein RNase H-like" evidence="3">
    <location>
        <begin position="78"/>
        <end position="128"/>
    </location>
</feature>
<keyword evidence="1" id="KW-0511">Multifunctional enzyme</keyword>
<dbReference type="Proteomes" id="UP000274504">
    <property type="component" value="Unassembled WGS sequence"/>
</dbReference>
<dbReference type="GO" id="GO:0003824">
    <property type="term" value="F:catalytic activity"/>
    <property type="evidence" value="ECO:0007669"/>
    <property type="project" value="UniProtKB-KW"/>
</dbReference>
<dbReference type="PANTHER" id="PTHR37984:SF5">
    <property type="entry name" value="PROTEIN NYNRIN-LIKE"/>
    <property type="match status" value="1"/>
</dbReference>
<sequence>MQVLSTSIKFFGSIFDSTGRCLNPNETRVIAKNPALENLRSLRSFLGPISYYNSFLPALHKHRGPLNQLLHKDTPWEWSPACEEAFEKLKSMLNSELLLTHYDPSLPMVLTSGYGIGAVLSHTFPDDSEKSDRPYLPYSHTGVLQATIDRTHQNPSVPPAIEWTGRKIRQHAQERLTKSERRGNNGRSVSEFPAGIQINLASCNRREIPGRGVNGSKVESGTQSDAAEENPTGLEERNCDYRKGDGSMIYDVGVGKDTWVRHHNQLRRRLAEPTTDERYLSLYSLLDTFNLTHVLLSRSQITDQAMVRISIRPSRLQVDPSSNTYK</sequence>
<dbReference type="InterPro" id="IPR050951">
    <property type="entry name" value="Retrovirus_Pol_polyprotein"/>
</dbReference>
<dbReference type="OrthoDB" id="5807442at2759"/>
<reference evidence="4 5" key="2">
    <citation type="submission" date="2018-11" db="EMBL/GenBank/DDBJ databases">
        <authorList>
            <consortium name="Pathogen Informatics"/>
        </authorList>
    </citation>
    <scope>NUCLEOTIDE SEQUENCE [LARGE SCALE GENOMIC DNA]</scope>
</reference>
<dbReference type="InterPro" id="IPR043502">
    <property type="entry name" value="DNA/RNA_pol_sf"/>
</dbReference>
<proteinExistence type="predicted"/>
<accession>A0A0R3SCJ3</accession>
<evidence type="ECO:0000313" key="4">
    <source>
        <dbReference type="EMBL" id="VDL19770.1"/>
    </source>
</evidence>
<evidence type="ECO:0000256" key="2">
    <source>
        <dbReference type="SAM" id="MobiDB-lite"/>
    </source>
</evidence>
<dbReference type="InterPro" id="IPR041577">
    <property type="entry name" value="RT_RNaseH_2"/>
</dbReference>
<dbReference type="InterPro" id="IPR043128">
    <property type="entry name" value="Rev_trsase/Diguanyl_cyclase"/>
</dbReference>
<dbReference type="PANTHER" id="PTHR37984">
    <property type="entry name" value="PROTEIN CBG26694"/>
    <property type="match status" value="1"/>
</dbReference>
<dbReference type="FunFam" id="3.30.70.270:FF:000020">
    <property type="entry name" value="Transposon Tf2-6 polyprotein-like Protein"/>
    <property type="match status" value="1"/>
</dbReference>
<reference evidence="6" key="1">
    <citation type="submission" date="2017-02" db="UniProtKB">
        <authorList>
            <consortium name="WormBaseParasite"/>
        </authorList>
    </citation>
    <scope>IDENTIFICATION</scope>
</reference>
<dbReference type="AlphaFoldDB" id="A0A0R3SCJ3"/>
<dbReference type="Gene3D" id="3.30.70.270">
    <property type="match status" value="1"/>
</dbReference>
<dbReference type="WBParaSite" id="HDID_0000230801-mRNA-1">
    <property type="protein sequence ID" value="HDID_0000230801-mRNA-1"/>
    <property type="gene ID" value="HDID_0000230801"/>
</dbReference>
<evidence type="ECO:0000256" key="1">
    <source>
        <dbReference type="ARBA" id="ARBA00023268"/>
    </source>
</evidence>
<gene>
    <name evidence="4" type="ORF">HDID_LOCUS2309</name>
</gene>
<dbReference type="SUPFAM" id="SSF56672">
    <property type="entry name" value="DNA/RNA polymerases"/>
    <property type="match status" value="1"/>
</dbReference>
<feature type="region of interest" description="Disordered" evidence="2">
    <location>
        <begin position="207"/>
        <end position="238"/>
    </location>
</feature>